<accession>A0A914WUG3</accession>
<sequence>MPPERRRSWAHRRRKSMAGDMVDFLEVEGDDNTPQDNDDASTIYFPNKKTTELGTKGEKTKDMKKSSSENDLQSKSSGSADSGRRSLLNATHPYLSGYQTMMQGHLAKMNQQIELQIREMKGTVKEQKRTRSDTIAMLHSQKVECDRMRQRLTENASEMEAIIGNRSKLDEELNTLKTTVELEEKDLSQEQREERETRMKLNRVNELIGRIFGDAKVQQDDVAIVSNAAKKAEKEYATIEKEKRLQDAYVERLRRDVAVAEQELENVSQKIDNIQRRHNEQKATVDILNQKLAAVTENQQHLDDHWQKLLKTLHKQDEKIKSNKVHVDTHQYAAKHKSSEDHAIARESRKTKKTRQRLEERIAELEAALQNSASEVEALKSNAAESEEAIAKCRAQIDEASGYTERLNLETANARHVYTKMKTDRKSKQNLNVNDRSSMVSANTEMETQLDVADELLADETSQLGALKKKTELYTDLIGTNQKTLDKLTEQVRQLEGAAQTRQAEKQSHTKKGKSSPRKGPASSEQESISHSSAPAWPQAASKESPTSKPKRLLGRDQQKKSNILEQVSIASNNTRELRRREMALEYKRERLDGELEKNSELLKTHRKRLEALDEEVKQLTSAKQQAAENIKQLKETKTEDSDRKAVEQAKQHEKAQELEEKVEEIKKEIDTLAEKLQDAGSEAENWTEKIEKVESRVPSQIQKDEERAAEMSTDIRHMEIRHNQLLKEIRAKTKTLEMSVQRRDLIVDKAHITGRTNGKVKSQMIQSIEHLRGNLKQLKKDLALAQKDERSLRAQFDSASAD</sequence>
<feature type="coiled-coil region" evidence="1">
    <location>
        <begin position="762"/>
        <end position="796"/>
    </location>
</feature>
<organism evidence="3 4">
    <name type="scientific">Plectus sambesii</name>
    <dbReference type="NCBI Taxonomy" id="2011161"/>
    <lineage>
        <taxon>Eukaryota</taxon>
        <taxon>Metazoa</taxon>
        <taxon>Ecdysozoa</taxon>
        <taxon>Nematoda</taxon>
        <taxon>Chromadorea</taxon>
        <taxon>Plectida</taxon>
        <taxon>Plectina</taxon>
        <taxon>Plectoidea</taxon>
        <taxon>Plectidae</taxon>
        <taxon>Plectus</taxon>
    </lineage>
</organism>
<feature type="region of interest" description="Disordered" evidence="2">
    <location>
        <begin position="335"/>
        <end position="356"/>
    </location>
</feature>
<evidence type="ECO:0000313" key="3">
    <source>
        <dbReference type="Proteomes" id="UP000887566"/>
    </source>
</evidence>
<feature type="coiled-coil region" evidence="1">
    <location>
        <begin position="596"/>
        <end position="697"/>
    </location>
</feature>
<reference evidence="4" key="1">
    <citation type="submission" date="2022-11" db="UniProtKB">
        <authorList>
            <consortium name="WormBaseParasite"/>
        </authorList>
    </citation>
    <scope>IDENTIFICATION</scope>
</reference>
<keyword evidence="1" id="KW-0175">Coiled coil</keyword>
<evidence type="ECO:0000313" key="4">
    <source>
        <dbReference type="WBParaSite" id="PSAMB.scaffold48size94686.g1011.t1"/>
    </source>
</evidence>
<feature type="compositionally biased region" description="Low complexity" evidence="2">
    <location>
        <begin position="523"/>
        <end position="533"/>
    </location>
</feature>
<feature type="coiled-coil region" evidence="1">
    <location>
        <begin position="166"/>
        <end position="193"/>
    </location>
</feature>
<feature type="compositionally biased region" description="Polar residues" evidence="2">
    <location>
        <begin position="561"/>
        <end position="575"/>
    </location>
</feature>
<name>A0A914WUG3_9BILA</name>
<dbReference type="WBParaSite" id="PSAMB.scaffold48size94686.g1011.t1">
    <property type="protein sequence ID" value="PSAMB.scaffold48size94686.g1011.t1"/>
    <property type="gene ID" value="PSAMB.scaffold48size94686.g1011"/>
</dbReference>
<dbReference type="GO" id="GO:0005737">
    <property type="term" value="C:cytoplasm"/>
    <property type="evidence" value="ECO:0007669"/>
    <property type="project" value="TreeGrafter"/>
</dbReference>
<dbReference type="GO" id="GO:0035082">
    <property type="term" value="P:axoneme assembly"/>
    <property type="evidence" value="ECO:0007669"/>
    <property type="project" value="InterPro"/>
</dbReference>
<feature type="compositionally biased region" description="Basic and acidic residues" evidence="2">
    <location>
        <begin position="337"/>
        <end position="348"/>
    </location>
</feature>
<proteinExistence type="predicted"/>
<feature type="compositionally biased region" description="Acidic residues" evidence="2">
    <location>
        <begin position="23"/>
        <end position="39"/>
    </location>
</feature>
<feature type="region of interest" description="Disordered" evidence="2">
    <location>
        <begin position="1"/>
        <end position="86"/>
    </location>
</feature>
<keyword evidence="3" id="KW-1185">Reference proteome</keyword>
<feature type="coiled-coil region" evidence="1">
    <location>
        <begin position="222"/>
        <end position="298"/>
    </location>
</feature>
<dbReference type="AlphaFoldDB" id="A0A914WUG3"/>
<dbReference type="InterPro" id="IPR037386">
    <property type="entry name" value="CCDC40"/>
</dbReference>
<evidence type="ECO:0000256" key="1">
    <source>
        <dbReference type="SAM" id="Coils"/>
    </source>
</evidence>
<protein>
    <submittedName>
        <fullName evidence="4">Uncharacterized protein</fullName>
    </submittedName>
</protein>
<feature type="region of interest" description="Disordered" evidence="2">
    <location>
        <begin position="494"/>
        <end position="575"/>
    </location>
</feature>
<feature type="compositionally biased region" description="Basic and acidic residues" evidence="2">
    <location>
        <begin position="49"/>
        <end position="68"/>
    </location>
</feature>
<dbReference type="PANTHER" id="PTHR16275">
    <property type="entry name" value="COILED-COIL DOMAIN-CONTAINING PROTEIN 40"/>
    <property type="match status" value="1"/>
</dbReference>
<feature type="compositionally biased region" description="Polar residues" evidence="2">
    <location>
        <begin position="69"/>
        <end position="80"/>
    </location>
</feature>
<dbReference type="PANTHER" id="PTHR16275:SF8">
    <property type="entry name" value="COILED-COIL DOMAIN-CONTAINING PROTEIN 40"/>
    <property type="match status" value="1"/>
</dbReference>
<evidence type="ECO:0000256" key="2">
    <source>
        <dbReference type="SAM" id="MobiDB-lite"/>
    </source>
</evidence>
<dbReference type="Proteomes" id="UP000887566">
    <property type="component" value="Unplaced"/>
</dbReference>